<evidence type="ECO:0000259" key="3">
    <source>
        <dbReference type="Pfam" id="PF01167"/>
    </source>
</evidence>
<reference evidence="4" key="2">
    <citation type="submission" date="2019-06" db="EMBL/GenBank/DDBJ databases">
        <title>Genomics analysis of Aphanomyces spp. identifies a new class of oomycete effector associated with host adaptation.</title>
        <authorList>
            <person name="Gaulin E."/>
        </authorList>
    </citation>
    <scope>NUCLEOTIDE SEQUENCE</scope>
    <source>
        <strain evidence="4">CBS 578.67</strain>
    </source>
</reference>
<dbReference type="PRINTS" id="PR01573">
    <property type="entry name" value="SUPERTUBBY"/>
</dbReference>
<feature type="compositionally biased region" description="Acidic residues" evidence="2">
    <location>
        <begin position="79"/>
        <end position="89"/>
    </location>
</feature>
<accession>A0A485L4G6</accession>
<dbReference type="EMBL" id="CAADRA010005805">
    <property type="protein sequence ID" value="VFT92798.1"/>
    <property type="molecule type" value="Genomic_DNA"/>
</dbReference>
<dbReference type="PANTHER" id="PTHR16517:SF7">
    <property type="entry name" value="PROTEIN KING TUBBY"/>
    <property type="match status" value="1"/>
</dbReference>
<dbReference type="OrthoDB" id="8775810at2759"/>
<dbReference type="SUPFAM" id="SSF54518">
    <property type="entry name" value="Tubby C-terminal domain-like"/>
    <property type="match status" value="1"/>
</dbReference>
<reference evidence="5 6" key="1">
    <citation type="submission" date="2019-03" db="EMBL/GenBank/DDBJ databases">
        <authorList>
            <person name="Gaulin E."/>
            <person name="Dumas B."/>
        </authorList>
    </citation>
    <scope>NUCLEOTIDE SEQUENCE [LARGE SCALE GENOMIC DNA]</scope>
    <source>
        <strain evidence="5">CBS 568.67</strain>
    </source>
</reference>
<comment type="similarity">
    <text evidence="1">Belongs to the TUB family.</text>
</comment>
<feature type="region of interest" description="Disordered" evidence="2">
    <location>
        <begin position="1"/>
        <end position="94"/>
    </location>
</feature>
<dbReference type="Pfam" id="PF01167">
    <property type="entry name" value="Tub"/>
    <property type="match status" value="1"/>
</dbReference>
<dbReference type="EMBL" id="VJMH01005784">
    <property type="protein sequence ID" value="KAF0692967.1"/>
    <property type="molecule type" value="Genomic_DNA"/>
</dbReference>
<dbReference type="PANTHER" id="PTHR16517">
    <property type="entry name" value="TUBBY-RELATED"/>
    <property type="match status" value="1"/>
</dbReference>
<evidence type="ECO:0000313" key="4">
    <source>
        <dbReference type="EMBL" id="KAF0692967.1"/>
    </source>
</evidence>
<evidence type="ECO:0000256" key="2">
    <source>
        <dbReference type="SAM" id="MobiDB-lite"/>
    </source>
</evidence>
<keyword evidence="6" id="KW-1185">Reference proteome</keyword>
<dbReference type="InterPro" id="IPR000007">
    <property type="entry name" value="Tubby_C"/>
</dbReference>
<name>A0A485L4G6_9STRA</name>
<protein>
    <submittedName>
        <fullName evidence="5">Aste57867_16013 protein</fullName>
    </submittedName>
</protein>
<dbReference type="AlphaFoldDB" id="A0A485L4G6"/>
<gene>
    <name evidence="5" type="primary">Aste57867_16013</name>
    <name evidence="4" type="ORF">As57867_015957</name>
    <name evidence="5" type="ORF">ASTE57867_16013</name>
</gene>
<evidence type="ECO:0000256" key="1">
    <source>
        <dbReference type="ARBA" id="ARBA00007129"/>
    </source>
</evidence>
<organism evidence="5 6">
    <name type="scientific">Aphanomyces stellatus</name>
    <dbReference type="NCBI Taxonomy" id="120398"/>
    <lineage>
        <taxon>Eukaryota</taxon>
        <taxon>Sar</taxon>
        <taxon>Stramenopiles</taxon>
        <taxon>Oomycota</taxon>
        <taxon>Saprolegniomycetes</taxon>
        <taxon>Saprolegniales</taxon>
        <taxon>Verrucalvaceae</taxon>
        <taxon>Aphanomyces</taxon>
    </lineage>
</organism>
<evidence type="ECO:0000313" key="6">
    <source>
        <dbReference type="Proteomes" id="UP000332933"/>
    </source>
</evidence>
<feature type="region of interest" description="Disordered" evidence="2">
    <location>
        <begin position="106"/>
        <end position="135"/>
    </location>
</feature>
<dbReference type="Proteomes" id="UP000332933">
    <property type="component" value="Unassembled WGS sequence"/>
</dbReference>
<evidence type="ECO:0000313" key="5">
    <source>
        <dbReference type="EMBL" id="VFT92798.1"/>
    </source>
</evidence>
<proteinExistence type="inferred from homology"/>
<sequence>MAQARPVSRQNNQQGRAPQRRGTGVSRGKKKSGRGDRLAWELDAGFDGDGGNHVVPFHIETGDEDDDERFEAKARSPGDDDSDNDSECGDDPKNVSVACSEWLEAASKGSEEGKDDDDDRSSGGAPEGDSKRPPAAINTKLENLQLGSATACNQSADIEFSPLRTMPSAALIEGSIVRCNSGTNRLAPQYQFFLKSKLVLLAQKQLNNRTSNYHVFDMSRGGCASQKLTKKSGNYVGKLRSNFAKHENVMISAQAERSELGAILFESKVSTSKPRRLTVVCPPLSSENDIVPHVARTDVFSTLLEQHKTEKRPATAAADRLLVLENKEPEYEKGCYRLNFNGRVSIPSVKNFQLIARGGPKAGVVLQFGKVSDKLFHLDFKHPLTPFQAFAIALSQFNY</sequence>
<feature type="domain" description="Tubby C-terminal" evidence="3">
    <location>
        <begin position="164"/>
        <end position="398"/>
    </location>
</feature>
<dbReference type="InterPro" id="IPR025659">
    <property type="entry name" value="Tubby-like_C"/>
</dbReference>
<dbReference type="Gene3D" id="3.20.90.10">
    <property type="entry name" value="Tubby Protein, Chain A"/>
    <property type="match status" value="1"/>
</dbReference>